<evidence type="ECO:0000313" key="1">
    <source>
        <dbReference type="EMBL" id="MRH43323.1"/>
    </source>
</evidence>
<evidence type="ECO:0000313" key="2">
    <source>
        <dbReference type="Proteomes" id="UP000799092"/>
    </source>
</evidence>
<dbReference type="OrthoDB" id="9805239at2"/>
<proteinExistence type="predicted"/>
<sequence length="64" mass="7249">MNSFKSKVPAALYATRAASFWGVSFVTMKAVLGKLDPYTLIVLRNWIVNKSKQPIIVPMFLEIF</sequence>
<dbReference type="AlphaFoldDB" id="A0A6A8DCA8"/>
<gene>
    <name evidence="1" type="ORF">GH741_11595</name>
</gene>
<dbReference type="Proteomes" id="UP000799092">
    <property type="component" value="Unassembled WGS sequence"/>
</dbReference>
<comment type="caution">
    <text evidence="1">The sequence shown here is derived from an EMBL/GenBank/DDBJ whole genome shotgun (WGS) entry which is preliminary data.</text>
</comment>
<reference evidence="1" key="1">
    <citation type="submission" date="2019-11" db="EMBL/GenBank/DDBJ databases">
        <authorList>
            <person name="Li J."/>
        </authorList>
    </citation>
    <scope>NUCLEOTIDE SEQUENCE</scope>
    <source>
        <strain evidence="1">B6B</strain>
    </source>
</reference>
<protein>
    <submittedName>
        <fullName evidence="1">Uncharacterized protein</fullName>
    </submittedName>
</protein>
<dbReference type="RefSeq" id="WP_153736952.1">
    <property type="nucleotide sequence ID" value="NZ_WJNG01000008.1"/>
</dbReference>
<keyword evidence="2" id="KW-1185">Reference proteome</keyword>
<organism evidence="1 2">
    <name type="scientific">Aquibacillus halophilus</name>
    <dbReference type="NCBI Taxonomy" id="930132"/>
    <lineage>
        <taxon>Bacteria</taxon>
        <taxon>Bacillati</taxon>
        <taxon>Bacillota</taxon>
        <taxon>Bacilli</taxon>
        <taxon>Bacillales</taxon>
        <taxon>Bacillaceae</taxon>
        <taxon>Aquibacillus</taxon>
    </lineage>
</organism>
<accession>A0A6A8DCA8</accession>
<dbReference type="EMBL" id="WJNG01000008">
    <property type="protein sequence ID" value="MRH43323.1"/>
    <property type="molecule type" value="Genomic_DNA"/>
</dbReference>
<name>A0A6A8DCA8_9BACI</name>